<gene>
    <name evidence="1" type="ORF">JWS13_44605</name>
    <name evidence="2" type="ORF">JWS13_44610</name>
</gene>
<keyword evidence="3" id="KW-1185">Reference proteome</keyword>
<accession>A0A974ZYJ9</accession>
<dbReference type="EMBL" id="CP070619">
    <property type="protein sequence ID" value="QSE95185.1"/>
    <property type="molecule type" value="Genomic_DNA"/>
</dbReference>
<proteinExistence type="predicted"/>
<dbReference type="Proteomes" id="UP000662986">
    <property type="component" value="Chromosome"/>
</dbReference>
<evidence type="ECO:0000313" key="3">
    <source>
        <dbReference type="Proteomes" id="UP000662986"/>
    </source>
</evidence>
<name>A0A974ZYJ9_9NOCA</name>
<dbReference type="RefSeq" id="WP_206011426.1">
    <property type="nucleotide sequence ID" value="NZ_CP070619.1"/>
</dbReference>
<reference evidence="1 3" key="1">
    <citation type="journal article" date="2021" name="Microbiol. Resour. Announc.">
        <title>Complete Genome Sequences of Two Rhodococcus sp. Strains with Large and Linear Chromosomes, Isolated from Apple Rhizosphere.</title>
        <authorList>
            <person name="Benning S."/>
            <person name="Brugnone N."/>
            <person name="Siani R."/>
            <person name="Kublik S."/>
            <person name="Schloter M."/>
            <person name="Rad V."/>
        </authorList>
    </citation>
    <scope>NUCLEOTIDE SEQUENCE [LARGE SCALE GENOMIC DNA]</scope>
    <source>
        <strain evidence="1 3">R79</strain>
    </source>
</reference>
<evidence type="ECO:0000313" key="1">
    <source>
        <dbReference type="EMBL" id="QSE95184.1"/>
    </source>
</evidence>
<protein>
    <submittedName>
        <fullName evidence="1">Uncharacterized protein</fullName>
    </submittedName>
</protein>
<organism evidence="1 3">
    <name type="scientific">Rhodococcus pseudokoreensis</name>
    <dbReference type="NCBI Taxonomy" id="2811421"/>
    <lineage>
        <taxon>Bacteria</taxon>
        <taxon>Bacillati</taxon>
        <taxon>Actinomycetota</taxon>
        <taxon>Actinomycetes</taxon>
        <taxon>Mycobacteriales</taxon>
        <taxon>Nocardiaceae</taxon>
        <taxon>Rhodococcus</taxon>
    </lineage>
</organism>
<reference evidence="1 3" key="2">
    <citation type="journal article" date="2022" name="Arch. Microbiol.">
        <title>Rhodococcus pseudokoreensis sp. nov. isolated from the rhizosphere of young M26 apple rootstocks.</title>
        <authorList>
            <person name="Kampfer P."/>
            <person name="Glaeser S.P."/>
            <person name="Blom J."/>
            <person name="Wolf J."/>
            <person name="Benning S."/>
            <person name="Schloter M."/>
            <person name="Neumann-Schaal M."/>
        </authorList>
    </citation>
    <scope>NUCLEOTIDE SEQUENCE [LARGE SCALE GENOMIC DNA]</scope>
    <source>
        <strain evidence="1 3">R79</strain>
    </source>
</reference>
<dbReference type="EMBL" id="CP070619">
    <property type="protein sequence ID" value="QSE95184.1"/>
    <property type="molecule type" value="Genomic_DNA"/>
</dbReference>
<sequence length="114" mass="12469">MERDEEAMATNRIQRGAPVAFRGQDTDRDILNPAARPALLFHGHPGRITDPTLQHILVDWVGLEDEPASFAVGFCPTTVDGGWAGPTVPGLAEISEAEFKVRKQRIESGQRPLP</sequence>
<evidence type="ECO:0000313" key="2">
    <source>
        <dbReference type="EMBL" id="QSE95185.1"/>
    </source>
</evidence>